<evidence type="ECO:0000313" key="7">
    <source>
        <dbReference type="EMBL" id="XAU15037.1"/>
    </source>
</evidence>
<name>A0ABZ3HCE8_9BACT</name>
<gene>
    <name evidence="7" type="ORF">WCY31_12470</name>
</gene>
<protein>
    <submittedName>
        <fullName evidence="7">Bax inhibitor-1/YccA family protein</fullName>
    </submittedName>
</protein>
<dbReference type="Pfam" id="PF01027">
    <property type="entry name" value="Bax1-I"/>
    <property type="match status" value="1"/>
</dbReference>
<accession>A0ABZ3HCE8</accession>
<dbReference type="PANTHER" id="PTHR23291">
    <property type="entry name" value="BAX INHIBITOR-RELATED"/>
    <property type="match status" value="1"/>
</dbReference>
<dbReference type="PANTHER" id="PTHR23291:SF115">
    <property type="entry name" value="MODULATOR OF FTSH PROTEASE YCCA"/>
    <property type="match status" value="1"/>
</dbReference>
<comment type="subcellular location">
    <subcellularLocation>
        <location evidence="1">Cell membrane</location>
        <topology evidence="1">Multi-pass membrane protein</topology>
    </subcellularLocation>
</comment>
<dbReference type="Proteomes" id="UP001447842">
    <property type="component" value="Chromosome"/>
</dbReference>
<evidence type="ECO:0000256" key="3">
    <source>
        <dbReference type="ARBA" id="ARBA00022692"/>
    </source>
</evidence>
<keyword evidence="2" id="KW-1003">Cell membrane</keyword>
<keyword evidence="3 6" id="KW-0812">Transmembrane</keyword>
<sequence>MGLYDREYARGRAADHYAANRSETQVVSFVKETYKLFAASLMAAAVGSYVGIPIAGTLQAMHWPLFFLVIGLLIGLHFAKHKQGLNLILLFAFTFATGMMIAPLLSVVLGMSGGATIVGNAFAMTSVIFGAMSFYAIRTTKDFTSFSKPLFIALLVIIGFSIINIFLGSPMMAVIISAAAVFLFSIFVVYDTQAIMRGMFETPIEGAVALYLDFFNIFVNLLQLLGIFGGSED</sequence>
<comment type="similarity">
    <text evidence="6">Belongs to the BI1 family.</text>
</comment>
<keyword evidence="4 6" id="KW-1133">Transmembrane helix</keyword>
<dbReference type="InterPro" id="IPR006214">
    <property type="entry name" value="Bax_inhibitor_1-related"/>
</dbReference>
<evidence type="ECO:0000256" key="2">
    <source>
        <dbReference type="ARBA" id="ARBA00022475"/>
    </source>
</evidence>
<evidence type="ECO:0000313" key="8">
    <source>
        <dbReference type="Proteomes" id="UP001447842"/>
    </source>
</evidence>
<keyword evidence="5 6" id="KW-0472">Membrane</keyword>
<proteinExistence type="inferred from homology"/>
<evidence type="ECO:0000256" key="6">
    <source>
        <dbReference type="RuleBase" id="RU004379"/>
    </source>
</evidence>
<reference evidence="7 8" key="1">
    <citation type="submission" date="2024-03" db="EMBL/GenBank/DDBJ databases">
        <title>Sulfurimonas sp. HSL3-1.</title>
        <authorList>
            <person name="Wang S."/>
        </authorList>
    </citation>
    <scope>NUCLEOTIDE SEQUENCE [LARGE SCALE GENOMIC DNA]</scope>
    <source>
        <strain evidence="7 8">HSL3-1</strain>
    </source>
</reference>
<feature type="transmembrane region" description="Helical" evidence="6">
    <location>
        <begin position="61"/>
        <end position="79"/>
    </location>
</feature>
<feature type="transmembrane region" description="Helical" evidence="6">
    <location>
        <begin position="36"/>
        <end position="55"/>
    </location>
</feature>
<feature type="transmembrane region" description="Helical" evidence="6">
    <location>
        <begin position="210"/>
        <end position="230"/>
    </location>
</feature>
<evidence type="ECO:0000256" key="5">
    <source>
        <dbReference type="ARBA" id="ARBA00023136"/>
    </source>
</evidence>
<feature type="transmembrane region" description="Helical" evidence="6">
    <location>
        <begin position="149"/>
        <end position="167"/>
    </location>
</feature>
<dbReference type="EMBL" id="CP147920">
    <property type="protein sequence ID" value="XAU15037.1"/>
    <property type="molecule type" value="Genomic_DNA"/>
</dbReference>
<dbReference type="RefSeq" id="WP_345970104.1">
    <property type="nucleotide sequence ID" value="NZ_CP147920.1"/>
</dbReference>
<evidence type="ECO:0000256" key="1">
    <source>
        <dbReference type="ARBA" id="ARBA00004651"/>
    </source>
</evidence>
<keyword evidence="8" id="KW-1185">Reference proteome</keyword>
<feature type="transmembrane region" description="Helical" evidence="6">
    <location>
        <begin position="86"/>
        <end position="111"/>
    </location>
</feature>
<feature type="transmembrane region" description="Helical" evidence="6">
    <location>
        <begin position="173"/>
        <end position="190"/>
    </location>
</feature>
<organism evidence="7 8">
    <name type="scientific">Sulfurimonas diazotrophicus</name>
    <dbReference type="NCBI Taxonomy" id="3131939"/>
    <lineage>
        <taxon>Bacteria</taxon>
        <taxon>Pseudomonadati</taxon>
        <taxon>Campylobacterota</taxon>
        <taxon>Epsilonproteobacteria</taxon>
        <taxon>Campylobacterales</taxon>
        <taxon>Sulfurimonadaceae</taxon>
        <taxon>Sulfurimonas</taxon>
    </lineage>
</organism>
<feature type="transmembrane region" description="Helical" evidence="6">
    <location>
        <begin position="117"/>
        <end position="137"/>
    </location>
</feature>
<dbReference type="CDD" id="cd10432">
    <property type="entry name" value="BI-1-like_bacterial"/>
    <property type="match status" value="1"/>
</dbReference>
<evidence type="ECO:0000256" key="4">
    <source>
        <dbReference type="ARBA" id="ARBA00022989"/>
    </source>
</evidence>